<protein>
    <recommendedName>
        <fullName evidence="2">H(+)-transporting two-sector ATPase</fullName>
        <ecNumber evidence="2">7.1.2.2</ecNumber>
    </recommendedName>
</protein>
<dbReference type="EC" id="7.1.2.2" evidence="2"/>
<evidence type="ECO:0000313" key="9">
    <source>
        <dbReference type="Proteomes" id="UP000095280"/>
    </source>
</evidence>
<keyword evidence="5" id="KW-0067">ATP-binding</keyword>
<feature type="compositionally biased region" description="Basic residues" evidence="8">
    <location>
        <begin position="38"/>
        <end position="49"/>
    </location>
</feature>
<organism evidence="9 10">
    <name type="scientific">Macrostomum lignano</name>
    <dbReference type="NCBI Taxonomy" id="282301"/>
    <lineage>
        <taxon>Eukaryota</taxon>
        <taxon>Metazoa</taxon>
        <taxon>Spiralia</taxon>
        <taxon>Lophotrochozoa</taxon>
        <taxon>Platyhelminthes</taxon>
        <taxon>Rhabditophora</taxon>
        <taxon>Macrostomorpha</taxon>
        <taxon>Macrostomida</taxon>
        <taxon>Macrostomidae</taxon>
        <taxon>Macrostomum</taxon>
    </lineage>
</organism>
<dbReference type="PANTHER" id="PTHR43607">
    <property type="entry name" value="V-TYPE PROTON ATPASE CATALYTIC SUBUNIT A"/>
    <property type="match status" value="1"/>
</dbReference>
<dbReference type="AlphaFoldDB" id="A0A1I8JR77"/>
<dbReference type="InterPro" id="IPR022878">
    <property type="entry name" value="V-ATPase_asu"/>
</dbReference>
<dbReference type="GO" id="GO:0046034">
    <property type="term" value="P:ATP metabolic process"/>
    <property type="evidence" value="ECO:0007669"/>
    <property type="project" value="InterPro"/>
</dbReference>
<evidence type="ECO:0000256" key="3">
    <source>
        <dbReference type="ARBA" id="ARBA00022448"/>
    </source>
</evidence>
<reference evidence="10" key="1">
    <citation type="submission" date="2016-11" db="UniProtKB">
        <authorList>
            <consortium name="WormBaseParasite"/>
        </authorList>
    </citation>
    <scope>IDENTIFICATION</scope>
</reference>
<evidence type="ECO:0000313" key="10">
    <source>
        <dbReference type="WBParaSite" id="snap_masked-unitig_33910-processed-gene-0.1-mRNA-1"/>
    </source>
</evidence>
<dbReference type="Proteomes" id="UP000095280">
    <property type="component" value="Unplaced"/>
</dbReference>
<evidence type="ECO:0000256" key="1">
    <source>
        <dbReference type="ARBA" id="ARBA00008936"/>
    </source>
</evidence>
<dbReference type="PANTHER" id="PTHR43607:SF1">
    <property type="entry name" value="H(+)-TRANSPORTING TWO-SECTOR ATPASE"/>
    <property type="match status" value="1"/>
</dbReference>
<feature type="region of interest" description="Disordered" evidence="8">
    <location>
        <begin position="19"/>
        <end position="68"/>
    </location>
</feature>
<dbReference type="WBParaSite" id="snap_masked-unitig_33910-processed-gene-0.1-mRNA-1">
    <property type="protein sequence ID" value="snap_masked-unitig_33910-processed-gene-0.1-mRNA-1"/>
    <property type="gene ID" value="snap_masked-unitig_33910-processed-gene-0.1"/>
</dbReference>
<accession>A0A1I8JR77</accession>
<dbReference type="InterPro" id="IPR027417">
    <property type="entry name" value="P-loop_NTPase"/>
</dbReference>
<keyword evidence="6" id="KW-1278">Translocase</keyword>
<evidence type="ECO:0000256" key="2">
    <source>
        <dbReference type="ARBA" id="ARBA00012473"/>
    </source>
</evidence>
<evidence type="ECO:0000256" key="8">
    <source>
        <dbReference type="SAM" id="MobiDB-lite"/>
    </source>
</evidence>
<evidence type="ECO:0000256" key="5">
    <source>
        <dbReference type="ARBA" id="ARBA00022840"/>
    </source>
</evidence>
<keyword evidence="7" id="KW-0406">Ion transport</keyword>
<comment type="similarity">
    <text evidence="1">Belongs to the ATPase alpha/beta chains family.</text>
</comment>
<keyword evidence="9" id="KW-1185">Reference proteome</keyword>
<evidence type="ECO:0000256" key="4">
    <source>
        <dbReference type="ARBA" id="ARBA00022741"/>
    </source>
</evidence>
<keyword evidence="4" id="KW-0547">Nucleotide-binding</keyword>
<name>A0A1I8JR77_9PLAT</name>
<dbReference type="GO" id="GO:0005524">
    <property type="term" value="F:ATP binding"/>
    <property type="evidence" value="ECO:0007669"/>
    <property type="project" value="UniProtKB-KW"/>
</dbReference>
<keyword evidence="3" id="KW-0813">Transport</keyword>
<dbReference type="Gene3D" id="3.40.50.300">
    <property type="entry name" value="P-loop containing nucleotide triphosphate hydrolases"/>
    <property type="match status" value="1"/>
</dbReference>
<sequence>AAVLNVICTWPAGQGVIRAELRRDQTRPATQAESRTGPGHKRTPSRRPNRGAASANRQSTKRECGSDPPEGCLCSVSSSTSCTGCGQDVSAQIMWSAQFVVADGTANSRVNRVEASGLQDCPHRTKGSLGKPAAIDAANPQQRGGAPSPVHQLLVNKIAASMSSGTQSIMSPQPGRVFSYVDSRSMGHVSLALLYRDMAAVFLVIYTLSTHYAWASARRLSLKQWAFKMRNMIRYMYGVNVPCLGPQAALEFERRASGRRPHHGTGDITGFVRENNLGWPVRQPPQLLEKQQANPPTAERASALLYALFPLRPGRHTANPWRLGCGKNRHLAVAELLRDFHLEVEIDGREESHHVAAGLVANTSNMPWPLAQASIYTGITCRAIRDMGTRSAEHDGRTPPRVWAEGLCERSPAVWPRCRRSGLPCYLGARPAARSTSGPAVPPVCGSPASRRLRHHRWRRVAPGGTSPIVTPRSTRGIVQVFWGLDKKLAQRKHFPRLLTG</sequence>
<evidence type="ECO:0000256" key="7">
    <source>
        <dbReference type="ARBA" id="ARBA00023065"/>
    </source>
</evidence>
<evidence type="ECO:0000256" key="6">
    <source>
        <dbReference type="ARBA" id="ARBA00022967"/>
    </source>
</evidence>
<dbReference type="GO" id="GO:0046961">
    <property type="term" value="F:proton-transporting ATPase activity, rotational mechanism"/>
    <property type="evidence" value="ECO:0007669"/>
    <property type="project" value="InterPro"/>
</dbReference>
<proteinExistence type="inferred from homology"/>